<dbReference type="InterPro" id="IPR007568">
    <property type="entry name" value="RTA1"/>
</dbReference>
<feature type="transmembrane region" description="Helical" evidence="5">
    <location>
        <begin position="71"/>
        <end position="99"/>
    </location>
</feature>
<reference evidence="6 7" key="1">
    <citation type="journal article" date="2017" name="Mol. Ecol.">
        <title>Comparative and population genomic landscape of Phellinus noxius: A hypervariable fungus causing root rot in trees.</title>
        <authorList>
            <person name="Chung C.L."/>
            <person name="Lee T.J."/>
            <person name="Akiba M."/>
            <person name="Lee H.H."/>
            <person name="Kuo T.H."/>
            <person name="Liu D."/>
            <person name="Ke H.M."/>
            <person name="Yokoi T."/>
            <person name="Roa M.B."/>
            <person name="Lu M.J."/>
            <person name="Chang Y.Y."/>
            <person name="Ann P.J."/>
            <person name="Tsai J.N."/>
            <person name="Chen C.Y."/>
            <person name="Tzean S.S."/>
            <person name="Ota Y."/>
            <person name="Hattori T."/>
            <person name="Sahashi N."/>
            <person name="Liou R.F."/>
            <person name="Kikuchi T."/>
            <person name="Tsai I.J."/>
        </authorList>
    </citation>
    <scope>NUCLEOTIDE SEQUENCE [LARGE SCALE GENOMIC DNA]</scope>
    <source>
        <strain evidence="6 7">FFPRI411160</strain>
    </source>
</reference>
<feature type="transmembrane region" description="Helical" evidence="5">
    <location>
        <begin position="244"/>
        <end position="267"/>
    </location>
</feature>
<dbReference type="GO" id="GO:0005886">
    <property type="term" value="C:plasma membrane"/>
    <property type="evidence" value="ECO:0007669"/>
    <property type="project" value="TreeGrafter"/>
</dbReference>
<evidence type="ECO:0000256" key="1">
    <source>
        <dbReference type="ARBA" id="ARBA00004141"/>
    </source>
</evidence>
<feature type="transmembrane region" description="Helical" evidence="5">
    <location>
        <begin position="6"/>
        <end position="28"/>
    </location>
</feature>
<keyword evidence="7" id="KW-1185">Reference proteome</keyword>
<evidence type="ECO:0000256" key="4">
    <source>
        <dbReference type="ARBA" id="ARBA00023136"/>
    </source>
</evidence>
<evidence type="ECO:0008006" key="8">
    <source>
        <dbReference type="Google" id="ProtNLM"/>
    </source>
</evidence>
<evidence type="ECO:0000256" key="5">
    <source>
        <dbReference type="SAM" id="Phobius"/>
    </source>
</evidence>
<dbReference type="OrthoDB" id="3358017at2759"/>
<evidence type="ECO:0000256" key="3">
    <source>
        <dbReference type="ARBA" id="ARBA00022989"/>
    </source>
</evidence>
<dbReference type="InParanoid" id="A0A286UQZ4"/>
<keyword evidence="3 5" id="KW-1133">Transmembrane helix</keyword>
<feature type="transmembrane region" description="Helical" evidence="5">
    <location>
        <begin position="198"/>
        <end position="218"/>
    </location>
</feature>
<protein>
    <recommendedName>
        <fullName evidence="8">RTA1-domain-containing protein</fullName>
    </recommendedName>
</protein>
<feature type="transmembrane region" description="Helical" evidence="5">
    <location>
        <begin position="111"/>
        <end position="130"/>
    </location>
</feature>
<sequence>MIYGYIPNEAVCLTFIVLFGVSTLLHLVQSLYFRLWWLLPTAVLAGLGEVIGWAGRYWSSQTYQGNLLDPYLMQITCTIISPTPLLAANFVILGTMIKYLGSQYSRLSPKWYSIIFCGADIVALVIQSVGGASASSAARDDGNTENGSHIMLIGIIIQMVAIVIYVALASEFLFRYFTKRPVRNLNDKVVEGVLDRKIKLMIFGLSLSTLCIFIRAVYRTIELTDGWDGAIITNELYFNVLDGAMIVLAIYTVNILHPGFLLSHVVMRNKEVEKFGSQETVA</sequence>
<proteinExistence type="predicted"/>
<feature type="transmembrane region" description="Helical" evidence="5">
    <location>
        <begin position="35"/>
        <end position="59"/>
    </location>
</feature>
<keyword evidence="4 5" id="KW-0472">Membrane</keyword>
<dbReference type="PANTHER" id="PTHR31465">
    <property type="entry name" value="PROTEIN RTA1-RELATED"/>
    <property type="match status" value="1"/>
</dbReference>
<dbReference type="Pfam" id="PF04479">
    <property type="entry name" value="RTA1"/>
    <property type="match status" value="1"/>
</dbReference>
<dbReference type="Proteomes" id="UP000217199">
    <property type="component" value="Unassembled WGS sequence"/>
</dbReference>
<feature type="transmembrane region" description="Helical" evidence="5">
    <location>
        <begin position="150"/>
        <end position="177"/>
    </location>
</feature>
<accession>A0A286UQZ4</accession>
<dbReference type="GO" id="GO:0000324">
    <property type="term" value="C:fungal-type vacuole"/>
    <property type="evidence" value="ECO:0007669"/>
    <property type="project" value="TreeGrafter"/>
</dbReference>
<evidence type="ECO:0000256" key="2">
    <source>
        <dbReference type="ARBA" id="ARBA00022692"/>
    </source>
</evidence>
<comment type="subcellular location">
    <subcellularLocation>
        <location evidence="1">Membrane</location>
        <topology evidence="1">Multi-pass membrane protein</topology>
    </subcellularLocation>
</comment>
<gene>
    <name evidence="6" type="ORF">PNOK_0191600</name>
</gene>
<keyword evidence="2 5" id="KW-0812">Transmembrane</keyword>
<evidence type="ECO:0000313" key="7">
    <source>
        <dbReference type="Proteomes" id="UP000217199"/>
    </source>
</evidence>
<evidence type="ECO:0000313" key="6">
    <source>
        <dbReference type="EMBL" id="PAV21959.1"/>
    </source>
</evidence>
<dbReference type="FunCoup" id="A0A286UQZ4">
    <property type="interactions" value="30"/>
</dbReference>
<dbReference type="STRING" id="2282107.A0A286UQZ4"/>
<dbReference type="PANTHER" id="PTHR31465:SF9">
    <property type="entry name" value="SPHINGOID LONG-CHAIN BASE TRANSPORTER RSB1"/>
    <property type="match status" value="1"/>
</dbReference>
<name>A0A286UQZ4_9AGAM</name>
<dbReference type="EMBL" id="NBII01000002">
    <property type="protein sequence ID" value="PAV21959.1"/>
    <property type="molecule type" value="Genomic_DNA"/>
</dbReference>
<organism evidence="6 7">
    <name type="scientific">Pyrrhoderma noxium</name>
    <dbReference type="NCBI Taxonomy" id="2282107"/>
    <lineage>
        <taxon>Eukaryota</taxon>
        <taxon>Fungi</taxon>
        <taxon>Dikarya</taxon>
        <taxon>Basidiomycota</taxon>
        <taxon>Agaricomycotina</taxon>
        <taxon>Agaricomycetes</taxon>
        <taxon>Hymenochaetales</taxon>
        <taxon>Hymenochaetaceae</taxon>
        <taxon>Pyrrhoderma</taxon>
    </lineage>
</organism>
<comment type="caution">
    <text evidence="6">The sequence shown here is derived from an EMBL/GenBank/DDBJ whole genome shotgun (WGS) entry which is preliminary data.</text>
</comment>
<dbReference type="AlphaFoldDB" id="A0A286UQZ4"/>